<dbReference type="PANTHER" id="PTHR30023">
    <property type="entry name" value="D-ALANYL-D-ALANINE CARBOXYPEPTIDASE"/>
    <property type="match status" value="1"/>
</dbReference>
<proteinExistence type="inferred from homology"/>
<evidence type="ECO:0000256" key="2">
    <source>
        <dbReference type="ARBA" id="ARBA00022801"/>
    </source>
</evidence>
<dbReference type="RefSeq" id="WP_012932864.1">
    <property type="nucleotide sequence ID" value="NC_013739.1"/>
</dbReference>
<dbReference type="Pfam" id="PF02113">
    <property type="entry name" value="Peptidase_S13"/>
    <property type="match status" value="2"/>
</dbReference>
<feature type="chain" id="PRO_5003042993" evidence="4">
    <location>
        <begin position="26"/>
        <end position="431"/>
    </location>
</feature>
<dbReference type="PANTHER" id="PTHR30023:SF0">
    <property type="entry name" value="PENICILLIN-SENSITIVE CARBOXYPEPTIDASE A"/>
    <property type="match status" value="1"/>
</dbReference>
<accession>D3EYT9</accession>
<dbReference type="Gene3D" id="3.50.80.20">
    <property type="entry name" value="D-Ala-D-Ala carboxypeptidase C, peptidase S13"/>
    <property type="match status" value="1"/>
</dbReference>
<dbReference type="SUPFAM" id="SSF56601">
    <property type="entry name" value="beta-lactamase/transpeptidase-like"/>
    <property type="match status" value="1"/>
</dbReference>
<keyword evidence="4" id="KW-0732">Signal</keyword>
<comment type="similarity">
    <text evidence="1">Belongs to the peptidase S13 family.</text>
</comment>
<organism evidence="5 6">
    <name type="scientific">Conexibacter woesei (strain DSM 14684 / CCUG 47730 / CIP 108061 / JCM 11494 / NBRC 100937 / ID131577)</name>
    <dbReference type="NCBI Taxonomy" id="469383"/>
    <lineage>
        <taxon>Bacteria</taxon>
        <taxon>Bacillati</taxon>
        <taxon>Actinomycetota</taxon>
        <taxon>Thermoleophilia</taxon>
        <taxon>Solirubrobacterales</taxon>
        <taxon>Conexibacteraceae</taxon>
        <taxon>Conexibacter</taxon>
    </lineage>
</organism>
<sequence length="431" mass="44314" precursor="true">MRRIALLASLAALAAPAAAPLAATAAPLDGAVSRELSRGGGVNGAYVLNMTTGSVLASVRADTARIPASVEKLYTTSTALLRYGADGTLDTRVLGSGALEDDGTWRGDLYLRGSGDPTFGSARYTQYAFGGGATVTDLAAAVAEAGITRVSGRVYGDESFFDSKRGGPASSYGFDVWIGSPLTGLLYNRGLAKEDGSALQKQPALFAAQQLTTALRQSGVRVARAASSGIAPTGAEQLASIPSLPMSTLARLTLVPSDNLLAEMLLKGVGASFGTAGSTAAGATVARSTLSRFGISPRLADGSGLSRANATSPRQVVQLLDGMRDQAGFRSGMPVAGRSGTLMKRVRGTIAQDNCQAKTGTLSNVSALGGYCRSSNGHQIAFAFMFNSVSTYAAKAAEDRLMQLLARQRPTGTAATRTKREARAGAVRSTR</sequence>
<dbReference type="EMBL" id="CP001854">
    <property type="protein sequence ID" value="ADB49813.1"/>
    <property type="molecule type" value="Genomic_DNA"/>
</dbReference>
<dbReference type="InterPro" id="IPR012338">
    <property type="entry name" value="Beta-lactam/transpept-like"/>
</dbReference>
<dbReference type="Proteomes" id="UP000008229">
    <property type="component" value="Chromosome"/>
</dbReference>
<feature type="region of interest" description="Disordered" evidence="3">
    <location>
        <begin position="409"/>
        <end position="431"/>
    </location>
</feature>
<dbReference type="OrthoDB" id="9802627at2"/>
<evidence type="ECO:0000256" key="4">
    <source>
        <dbReference type="SAM" id="SignalP"/>
    </source>
</evidence>
<dbReference type="GO" id="GO:0000270">
    <property type="term" value="P:peptidoglycan metabolic process"/>
    <property type="evidence" value="ECO:0007669"/>
    <property type="project" value="TreeGrafter"/>
</dbReference>
<name>D3EYT9_CONWI</name>
<keyword evidence="5" id="KW-0645">Protease</keyword>
<reference evidence="6" key="2">
    <citation type="submission" date="2010-01" db="EMBL/GenBank/DDBJ databases">
        <title>The complete genome of Conexibacter woesei DSM 14684.</title>
        <authorList>
            <consortium name="US DOE Joint Genome Institute (JGI-PGF)"/>
            <person name="Lucas S."/>
            <person name="Copeland A."/>
            <person name="Lapidus A."/>
            <person name="Glavina del Rio T."/>
            <person name="Dalin E."/>
            <person name="Tice H."/>
            <person name="Bruce D."/>
            <person name="Goodwin L."/>
            <person name="Pitluck S."/>
            <person name="Kyrpides N."/>
            <person name="Mavromatis K."/>
            <person name="Ivanova N."/>
            <person name="Mikhailova N."/>
            <person name="Chertkov O."/>
            <person name="Brettin T."/>
            <person name="Detter J.C."/>
            <person name="Han C."/>
            <person name="Larimer F."/>
            <person name="Land M."/>
            <person name="Hauser L."/>
            <person name="Markowitz V."/>
            <person name="Cheng J.-F."/>
            <person name="Hugenholtz P."/>
            <person name="Woyke T."/>
            <person name="Wu D."/>
            <person name="Pukall R."/>
            <person name="Steenblock K."/>
            <person name="Schneider S."/>
            <person name="Klenk H.-P."/>
            <person name="Eisen J.A."/>
        </authorList>
    </citation>
    <scope>NUCLEOTIDE SEQUENCE [LARGE SCALE GENOMIC DNA]</scope>
    <source>
        <strain evidence="6">DSM 14684 / CIP 108061 / JCM 11494 / NBRC 100937 / ID131577</strain>
    </source>
</reference>
<dbReference type="KEGG" id="cwo:Cwoe_1384"/>
<evidence type="ECO:0000313" key="5">
    <source>
        <dbReference type="EMBL" id="ADB49813.1"/>
    </source>
</evidence>
<evidence type="ECO:0000256" key="1">
    <source>
        <dbReference type="ARBA" id="ARBA00006096"/>
    </source>
</evidence>
<evidence type="ECO:0000256" key="3">
    <source>
        <dbReference type="SAM" id="MobiDB-lite"/>
    </source>
</evidence>
<dbReference type="GO" id="GO:0006508">
    <property type="term" value="P:proteolysis"/>
    <property type="evidence" value="ECO:0007669"/>
    <property type="project" value="InterPro"/>
</dbReference>
<keyword evidence="6" id="KW-1185">Reference proteome</keyword>
<dbReference type="HOGENOM" id="CLU_596792_0_0_11"/>
<dbReference type="STRING" id="469383.Cwoe_1384"/>
<dbReference type="eggNOG" id="COG2027">
    <property type="taxonomic scope" value="Bacteria"/>
</dbReference>
<evidence type="ECO:0000313" key="6">
    <source>
        <dbReference type="Proteomes" id="UP000008229"/>
    </source>
</evidence>
<gene>
    <name evidence="5" type="ordered locus">Cwoe_1384</name>
</gene>
<feature type="signal peptide" evidence="4">
    <location>
        <begin position="1"/>
        <end position="25"/>
    </location>
</feature>
<dbReference type="PRINTS" id="PR00922">
    <property type="entry name" value="DADACBPTASE3"/>
</dbReference>
<protein>
    <submittedName>
        <fullName evidence="5">D-alanyl-D-alaninecarboxypeptidase/D-alanyl-D-alanine-endopeptidase</fullName>
    </submittedName>
</protein>
<dbReference type="GO" id="GO:0004185">
    <property type="term" value="F:serine-type carboxypeptidase activity"/>
    <property type="evidence" value="ECO:0007669"/>
    <property type="project" value="InterPro"/>
</dbReference>
<reference evidence="5 6" key="1">
    <citation type="journal article" date="2010" name="Stand. Genomic Sci.">
        <title>Complete genome sequence of Conexibacter woesei type strain (ID131577).</title>
        <authorList>
            <person name="Pukall R."/>
            <person name="Lapidus A."/>
            <person name="Glavina Del Rio T."/>
            <person name="Copeland A."/>
            <person name="Tice H."/>
            <person name="Cheng J.-F."/>
            <person name="Lucas S."/>
            <person name="Chen F."/>
            <person name="Nolan M."/>
            <person name="Bruce D."/>
            <person name="Goodwin L."/>
            <person name="Pitluck S."/>
            <person name="Mavromatis K."/>
            <person name="Ivanova N."/>
            <person name="Ovchinnikova G."/>
            <person name="Pati A."/>
            <person name="Chen A."/>
            <person name="Palaniappan K."/>
            <person name="Land M."/>
            <person name="Hauser L."/>
            <person name="Chang Y.-J."/>
            <person name="Jeffries C.D."/>
            <person name="Chain P."/>
            <person name="Meincke L."/>
            <person name="Sims D."/>
            <person name="Brettin T."/>
            <person name="Detter J.C."/>
            <person name="Rohde M."/>
            <person name="Goeker M."/>
            <person name="Bristow J."/>
            <person name="Eisen J.A."/>
            <person name="Markowitz V."/>
            <person name="Kyrpides N.C."/>
            <person name="Klenk H.-P."/>
            <person name="Hugenholtz P."/>
        </authorList>
    </citation>
    <scope>NUCLEOTIDE SEQUENCE [LARGE SCALE GENOMIC DNA]</scope>
    <source>
        <strain evidence="6">DSM 14684 / CIP 108061 / JCM 11494 / NBRC 100937 / ID131577</strain>
    </source>
</reference>
<dbReference type="AlphaFoldDB" id="D3EYT9"/>
<keyword evidence="5" id="KW-0121">Carboxypeptidase</keyword>
<dbReference type="Gene3D" id="3.40.710.10">
    <property type="entry name" value="DD-peptidase/beta-lactamase superfamily"/>
    <property type="match status" value="1"/>
</dbReference>
<dbReference type="InterPro" id="IPR000667">
    <property type="entry name" value="Peptidase_S13"/>
</dbReference>
<keyword evidence="2" id="KW-0378">Hydrolase</keyword>
<dbReference type="NCBIfam" id="TIGR00666">
    <property type="entry name" value="PBP4"/>
    <property type="match status" value="1"/>
</dbReference>